<dbReference type="Gene3D" id="2.60.40.10">
    <property type="entry name" value="Immunoglobulins"/>
    <property type="match status" value="1"/>
</dbReference>
<dbReference type="PRINTS" id="PR00133">
    <property type="entry name" value="GLHYDRLASE3"/>
</dbReference>
<dbReference type="SUPFAM" id="SSF52279">
    <property type="entry name" value="Beta-D-glucan exohydrolase, C-terminal domain"/>
    <property type="match status" value="1"/>
</dbReference>
<dbReference type="InterPro" id="IPR037524">
    <property type="entry name" value="PA14/GLEYA"/>
</dbReference>
<dbReference type="PANTHER" id="PTHR42715:SF10">
    <property type="entry name" value="BETA-GLUCOSIDASE"/>
    <property type="match status" value="1"/>
</dbReference>
<protein>
    <submittedName>
        <fullName evidence="8">Glycoside hydrolase family 3 C-terminal domain-containing protein</fullName>
    </submittedName>
</protein>
<comment type="caution">
    <text evidence="8">The sequence shown here is derived from an EMBL/GenBank/DDBJ whole genome shotgun (WGS) entry which is preliminary data.</text>
</comment>
<dbReference type="Gene3D" id="3.40.50.1700">
    <property type="entry name" value="Glycoside hydrolase family 3 C-terminal domain"/>
    <property type="match status" value="1"/>
</dbReference>
<keyword evidence="2 4" id="KW-0378">Hydrolase</keyword>
<evidence type="ECO:0000256" key="5">
    <source>
        <dbReference type="SAM" id="MobiDB-lite"/>
    </source>
</evidence>
<dbReference type="InterPro" id="IPR036962">
    <property type="entry name" value="Glyco_hydro_3_N_sf"/>
</dbReference>
<sequence length="899" mass="95583">MNRVGIWTAGLVVAVAAAATLAPAGATAVGGEDGPGGDQRSRFSGDRSQPQWVAQRPDARSYRTDNWDTSSRVERRVDELMAQLTTQEKADLATGELNNNYGFFNNAIARLDIPASTMADGPVGVRVANPNIDKSSTQLPSASALAASFGNGMARRWGRLLGQEAFDTGHNFQLAPSADIARTPLWGRAFEGFGEDPLLVGNLSAAVVAGIQDHPVVATAKHPFAYNQETDRFNVNAVVGERALQEIYLRPFDIVQRDGRPGAMMCSFNKLNGTYACENDAMTTLLKEQLGFRGFIMSDYNATPSTVQAANAGLDQEQPGDQGLGSANFGERLVAAVAAGDVSMSRLDDMARRILRPMVGLGLFDERPVVTAWDKARNSRFARRVAARGIVLLKNNRSLLPLRARSGSIAVIGPDADNTSAQGGGSSQISVPTAAVDTVSAIRARAGAGNVTYSPGTDGISEGDLLPGPAPVPSSVLTPEGGSGTGLSASYWGNATYAGDPHLVQEEPNANVDFGFQNFPGFNAASPKIPTVRGDFALLGDLSARWRGTLTAPATGWYTLGLTARGDATLAVDGAKIVTHSGALSSAGRRLFLQSGTVHQVAIDYAAPALNSYQGAQVRFWWQHPESVLSPAMRAAVDAAAAADTAVVVVRDYETEGVDRPDLGLPKEQEQLIRQVAAVNPRTVVVIMTGATTTVRTWGGSARAILQAWYPGQEQGNAVANVLFGRTNPSGRLPATVPRSERQVPIPNEGTERYDEGVYVGYRGFLADRVQPSYPFGYGLSYTTFRLSRAQVLNGSGNGDNVRVRFRVTNTGNRAGAMVPQVYVGELPGVDSPPRQLAGYARVQLARGASRTITVKIPTESLSYWDTDADRWETPEGNTAVYLGRSSAANRQIGQATVR</sequence>
<feature type="region of interest" description="Disordered" evidence="5">
    <location>
        <begin position="453"/>
        <end position="483"/>
    </location>
</feature>
<dbReference type="Proteomes" id="UP001499882">
    <property type="component" value="Unassembled WGS sequence"/>
</dbReference>
<dbReference type="InterPro" id="IPR011658">
    <property type="entry name" value="PA14_dom"/>
</dbReference>
<dbReference type="Pfam" id="PF14310">
    <property type="entry name" value="Fn3-like"/>
    <property type="match status" value="1"/>
</dbReference>
<reference evidence="9" key="1">
    <citation type="journal article" date="2019" name="Int. J. Syst. Evol. Microbiol.">
        <title>The Global Catalogue of Microorganisms (GCM) 10K type strain sequencing project: providing services to taxonomists for standard genome sequencing and annotation.</title>
        <authorList>
            <consortium name="The Broad Institute Genomics Platform"/>
            <consortium name="The Broad Institute Genome Sequencing Center for Infectious Disease"/>
            <person name="Wu L."/>
            <person name="Ma J."/>
        </authorList>
    </citation>
    <scope>NUCLEOTIDE SEQUENCE [LARGE SCALE GENOMIC DNA]</scope>
    <source>
        <strain evidence="9">JCM 18532</strain>
    </source>
</reference>
<dbReference type="InterPro" id="IPR019800">
    <property type="entry name" value="Glyco_hydro_3_AS"/>
</dbReference>
<evidence type="ECO:0000259" key="7">
    <source>
        <dbReference type="PROSITE" id="PS51820"/>
    </source>
</evidence>
<keyword evidence="6" id="KW-0732">Signal</keyword>
<dbReference type="PROSITE" id="PS00775">
    <property type="entry name" value="GLYCOSYL_HYDROL_F3"/>
    <property type="match status" value="1"/>
</dbReference>
<evidence type="ECO:0000256" key="2">
    <source>
        <dbReference type="ARBA" id="ARBA00022801"/>
    </source>
</evidence>
<dbReference type="InterPro" id="IPR026891">
    <property type="entry name" value="Fn3-like"/>
</dbReference>
<evidence type="ECO:0000313" key="8">
    <source>
        <dbReference type="EMBL" id="GAA4753459.1"/>
    </source>
</evidence>
<dbReference type="InterPro" id="IPR001764">
    <property type="entry name" value="Glyco_hydro_3_N"/>
</dbReference>
<dbReference type="SUPFAM" id="SSF51445">
    <property type="entry name" value="(Trans)glycosidases"/>
    <property type="match status" value="1"/>
</dbReference>
<keyword evidence="4" id="KW-0326">Glycosidase</keyword>
<feature type="region of interest" description="Disordered" evidence="5">
    <location>
        <begin position="26"/>
        <end position="68"/>
    </location>
</feature>
<dbReference type="Pfam" id="PF01915">
    <property type="entry name" value="Glyco_hydro_3_C"/>
    <property type="match status" value="1"/>
</dbReference>
<name>A0ABP8ZD47_9ACTN</name>
<dbReference type="Gene3D" id="3.20.20.300">
    <property type="entry name" value="Glycoside hydrolase, family 3, N-terminal domain"/>
    <property type="match status" value="1"/>
</dbReference>
<dbReference type="GO" id="GO:0016787">
    <property type="term" value="F:hydrolase activity"/>
    <property type="evidence" value="ECO:0007669"/>
    <property type="project" value="UniProtKB-KW"/>
</dbReference>
<keyword evidence="9" id="KW-1185">Reference proteome</keyword>
<accession>A0ABP8ZD47</accession>
<feature type="domain" description="PA14" evidence="7">
    <location>
        <begin position="482"/>
        <end position="636"/>
    </location>
</feature>
<dbReference type="RefSeq" id="WP_345529140.1">
    <property type="nucleotide sequence ID" value="NZ_BAABKN010000028.1"/>
</dbReference>
<keyword evidence="3" id="KW-0119">Carbohydrate metabolism</keyword>
<dbReference type="InterPro" id="IPR013783">
    <property type="entry name" value="Ig-like_fold"/>
</dbReference>
<evidence type="ECO:0000256" key="3">
    <source>
        <dbReference type="ARBA" id="ARBA00023277"/>
    </source>
</evidence>
<dbReference type="PANTHER" id="PTHR42715">
    <property type="entry name" value="BETA-GLUCOSIDASE"/>
    <property type="match status" value="1"/>
</dbReference>
<gene>
    <name evidence="8" type="ORF">GCM10023350_43420</name>
</gene>
<evidence type="ECO:0000313" key="9">
    <source>
        <dbReference type="Proteomes" id="UP001499882"/>
    </source>
</evidence>
<proteinExistence type="inferred from homology"/>
<evidence type="ECO:0000256" key="6">
    <source>
        <dbReference type="SAM" id="SignalP"/>
    </source>
</evidence>
<dbReference type="InterPro" id="IPR036881">
    <property type="entry name" value="Glyco_hydro_3_C_sf"/>
</dbReference>
<dbReference type="Gene3D" id="2.60.120.260">
    <property type="entry name" value="Galactose-binding domain-like"/>
    <property type="match status" value="1"/>
</dbReference>
<comment type="similarity">
    <text evidence="1 4">Belongs to the glycosyl hydrolase 3 family.</text>
</comment>
<dbReference type="SMART" id="SM00758">
    <property type="entry name" value="PA14"/>
    <property type="match status" value="1"/>
</dbReference>
<dbReference type="EMBL" id="BAABKN010000028">
    <property type="protein sequence ID" value="GAA4753459.1"/>
    <property type="molecule type" value="Genomic_DNA"/>
</dbReference>
<feature type="compositionally biased region" description="Basic and acidic residues" evidence="5">
    <location>
        <begin position="57"/>
        <end position="68"/>
    </location>
</feature>
<dbReference type="InterPro" id="IPR050288">
    <property type="entry name" value="Cellulose_deg_GH3"/>
</dbReference>
<dbReference type="Pfam" id="PF07691">
    <property type="entry name" value="PA14"/>
    <property type="match status" value="1"/>
</dbReference>
<evidence type="ECO:0000256" key="1">
    <source>
        <dbReference type="ARBA" id="ARBA00005336"/>
    </source>
</evidence>
<organism evidence="8 9">
    <name type="scientific">Nocardioides endophyticus</name>
    <dbReference type="NCBI Taxonomy" id="1353775"/>
    <lineage>
        <taxon>Bacteria</taxon>
        <taxon>Bacillati</taxon>
        <taxon>Actinomycetota</taxon>
        <taxon>Actinomycetes</taxon>
        <taxon>Propionibacteriales</taxon>
        <taxon>Nocardioidaceae</taxon>
        <taxon>Nocardioides</taxon>
    </lineage>
</organism>
<evidence type="ECO:0000256" key="4">
    <source>
        <dbReference type="RuleBase" id="RU361161"/>
    </source>
</evidence>
<dbReference type="InterPro" id="IPR017853">
    <property type="entry name" value="GH"/>
</dbReference>
<dbReference type="Pfam" id="PF00933">
    <property type="entry name" value="Glyco_hydro_3"/>
    <property type="match status" value="1"/>
</dbReference>
<dbReference type="PROSITE" id="PS51820">
    <property type="entry name" value="PA14"/>
    <property type="match status" value="1"/>
</dbReference>
<dbReference type="InterPro" id="IPR002772">
    <property type="entry name" value="Glyco_hydro_3_C"/>
</dbReference>
<feature type="chain" id="PRO_5046850876" evidence="6">
    <location>
        <begin position="29"/>
        <end position="899"/>
    </location>
</feature>
<feature type="signal peptide" evidence="6">
    <location>
        <begin position="1"/>
        <end position="28"/>
    </location>
</feature>
<dbReference type="SMART" id="SM01217">
    <property type="entry name" value="Fn3_like"/>
    <property type="match status" value="1"/>
</dbReference>